<evidence type="ECO:0000313" key="2">
    <source>
        <dbReference type="Proteomes" id="UP001054945"/>
    </source>
</evidence>
<protein>
    <submittedName>
        <fullName evidence="1">Uncharacterized protein</fullName>
    </submittedName>
</protein>
<dbReference type="Proteomes" id="UP001054945">
    <property type="component" value="Unassembled WGS sequence"/>
</dbReference>
<comment type="caution">
    <text evidence="1">The sequence shown here is derived from an EMBL/GenBank/DDBJ whole genome shotgun (WGS) entry which is preliminary data.</text>
</comment>
<evidence type="ECO:0000313" key="1">
    <source>
        <dbReference type="EMBL" id="GIY74724.1"/>
    </source>
</evidence>
<keyword evidence="2" id="KW-1185">Reference proteome</keyword>
<dbReference type="AlphaFoldDB" id="A0AAV4VXP2"/>
<organism evidence="1 2">
    <name type="scientific">Caerostris extrusa</name>
    <name type="common">Bark spider</name>
    <name type="synonym">Caerostris bankana</name>
    <dbReference type="NCBI Taxonomy" id="172846"/>
    <lineage>
        <taxon>Eukaryota</taxon>
        <taxon>Metazoa</taxon>
        <taxon>Ecdysozoa</taxon>
        <taxon>Arthropoda</taxon>
        <taxon>Chelicerata</taxon>
        <taxon>Arachnida</taxon>
        <taxon>Araneae</taxon>
        <taxon>Araneomorphae</taxon>
        <taxon>Entelegynae</taxon>
        <taxon>Araneoidea</taxon>
        <taxon>Araneidae</taxon>
        <taxon>Caerostris</taxon>
    </lineage>
</organism>
<gene>
    <name evidence="1" type="ORF">CEXT_476441</name>
</gene>
<reference evidence="1 2" key="1">
    <citation type="submission" date="2021-06" db="EMBL/GenBank/DDBJ databases">
        <title>Caerostris extrusa draft genome.</title>
        <authorList>
            <person name="Kono N."/>
            <person name="Arakawa K."/>
        </authorList>
    </citation>
    <scope>NUCLEOTIDE SEQUENCE [LARGE SCALE GENOMIC DNA]</scope>
</reference>
<feature type="non-terminal residue" evidence="1">
    <location>
        <position position="1"/>
    </location>
</feature>
<accession>A0AAV4VXP2</accession>
<name>A0AAV4VXP2_CAEEX</name>
<sequence>RVVTTSDTSDSPGSEVEK</sequence>
<proteinExistence type="predicted"/>
<dbReference type="EMBL" id="BPLR01015249">
    <property type="protein sequence ID" value="GIY74724.1"/>
    <property type="molecule type" value="Genomic_DNA"/>
</dbReference>